<feature type="transmembrane region" description="Helical" evidence="7">
    <location>
        <begin position="191"/>
        <end position="211"/>
    </location>
</feature>
<evidence type="ECO:0000259" key="8">
    <source>
        <dbReference type="Pfam" id="PF00892"/>
    </source>
</evidence>
<feature type="transmembrane region" description="Helical" evidence="7">
    <location>
        <begin position="278"/>
        <end position="296"/>
    </location>
</feature>
<feature type="transmembrane region" description="Helical" evidence="7">
    <location>
        <begin position="253"/>
        <end position="272"/>
    </location>
</feature>
<dbReference type="SUPFAM" id="SSF103481">
    <property type="entry name" value="Multidrug resistance efflux transporter EmrE"/>
    <property type="match status" value="2"/>
</dbReference>
<feature type="transmembrane region" description="Helical" evidence="7">
    <location>
        <begin position="223"/>
        <end position="241"/>
    </location>
</feature>
<comment type="caution">
    <text evidence="9">The sequence shown here is derived from an EMBL/GenBank/DDBJ whole genome shotgun (WGS) entry which is preliminary data.</text>
</comment>
<sequence length="307" mass="32104">MSDLSDSAKKADTSLTLTRKSAEILLAAVLLSRSASFLFSKVLLETMSPFMVMGLRFLLAGTVLIAVLNGKFRGLSPAVLKKGTILGAGYFAMMSFEMFGLRTVSSSSAALLEGTAIIFVPIFEGIINRKMPSARIFLSVFVTFLGVALLTGLGSGLSLGSGELLCMGASVTYAVCIILTNRLAQDDDPVVLGGLQVTFMGILGLVAAFLFEVPSLPGSLEGWGSILFLAIVCGSFGFAMQPVAQKFTTSERAAVMNSVNPLGAMVLGMIFLHENPGVYGLIGAILILGGILLQSMSPAQPAAIKQS</sequence>
<evidence type="ECO:0000256" key="5">
    <source>
        <dbReference type="ARBA" id="ARBA00022989"/>
    </source>
</evidence>
<reference evidence="9" key="2">
    <citation type="journal article" date="2021" name="PeerJ">
        <title>Extensive microbial diversity within the chicken gut microbiome revealed by metagenomics and culture.</title>
        <authorList>
            <person name="Gilroy R."/>
            <person name="Ravi A."/>
            <person name="Getino M."/>
            <person name="Pursley I."/>
            <person name="Horton D.L."/>
            <person name="Alikhan N.F."/>
            <person name="Baker D."/>
            <person name="Gharbi K."/>
            <person name="Hall N."/>
            <person name="Watson M."/>
            <person name="Adriaenssens E.M."/>
            <person name="Foster-Nyarko E."/>
            <person name="Jarju S."/>
            <person name="Secka A."/>
            <person name="Antonio M."/>
            <person name="Oren A."/>
            <person name="Chaudhuri R.R."/>
            <person name="La Ragione R."/>
            <person name="Hildebrand F."/>
            <person name="Pallen M.J."/>
        </authorList>
    </citation>
    <scope>NUCLEOTIDE SEQUENCE</scope>
    <source>
        <strain evidence="9">11300</strain>
    </source>
</reference>
<evidence type="ECO:0000256" key="1">
    <source>
        <dbReference type="ARBA" id="ARBA00004651"/>
    </source>
</evidence>
<dbReference type="PANTHER" id="PTHR42920:SF5">
    <property type="entry name" value="EAMA DOMAIN-CONTAINING PROTEIN"/>
    <property type="match status" value="1"/>
</dbReference>
<feature type="transmembrane region" description="Helical" evidence="7">
    <location>
        <begin position="50"/>
        <end position="72"/>
    </location>
</feature>
<proteinExistence type="inferred from homology"/>
<gene>
    <name evidence="9" type="ORF">IAD16_05365</name>
</gene>
<feature type="transmembrane region" description="Helical" evidence="7">
    <location>
        <begin position="134"/>
        <end position="153"/>
    </location>
</feature>
<name>A0A9D1L931_9FIRM</name>
<evidence type="ECO:0000256" key="3">
    <source>
        <dbReference type="ARBA" id="ARBA00022475"/>
    </source>
</evidence>
<dbReference type="PANTHER" id="PTHR42920">
    <property type="entry name" value="OS03G0707200 PROTEIN-RELATED"/>
    <property type="match status" value="1"/>
</dbReference>
<dbReference type="EMBL" id="DVMO01000081">
    <property type="protein sequence ID" value="HIU27788.1"/>
    <property type="molecule type" value="Genomic_DNA"/>
</dbReference>
<evidence type="ECO:0000313" key="9">
    <source>
        <dbReference type="EMBL" id="HIU27788.1"/>
    </source>
</evidence>
<keyword evidence="4 7" id="KW-0812">Transmembrane</keyword>
<protein>
    <submittedName>
        <fullName evidence="9">DMT family transporter</fullName>
    </submittedName>
</protein>
<feature type="transmembrane region" description="Helical" evidence="7">
    <location>
        <begin position="159"/>
        <end position="179"/>
    </location>
</feature>
<dbReference type="InterPro" id="IPR037185">
    <property type="entry name" value="EmrE-like"/>
</dbReference>
<dbReference type="InterPro" id="IPR051258">
    <property type="entry name" value="Diverse_Substrate_Transporter"/>
</dbReference>
<keyword evidence="6 7" id="KW-0472">Membrane</keyword>
<feature type="domain" description="EamA" evidence="8">
    <location>
        <begin position="161"/>
        <end position="293"/>
    </location>
</feature>
<evidence type="ECO:0000256" key="6">
    <source>
        <dbReference type="ARBA" id="ARBA00023136"/>
    </source>
</evidence>
<dbReference type="Proteomes" id="UP000824091">
    <property type="component" value="Unassembled WGS sequence"/>
</dbReference>
<accession>A0A9D1L931</accession>
<dbReference type="AlphaFoldDB" id="A0A9D1L931"/>
<keyword evidence="3" id="KW-1003">Cell membrane</keyword>
<feature type="transmembrane region" description="Helical" evidence="7">
    <location>
        <begin position="107"/>
        <end position="127"/>
    </location>
</feature>
<evidence type="ECO:0000256" key="7">
    <source>
        <dbReference type="SAM" id="Phobius"/>
    </source>
</evidence>
<dbReference type="Pfam" id="PF00892">
    <property type="entry name" value="EamA"/>
    <property type="match status" value="2"/>
</dbReference>
<dbReference type="Gene3D" id="1.10.3730.20">
    <property type="match status" value="1"/>
</dbReference>
<evidence type="ECO:0000313" key="10">
    <source>
        <dbReference type="Proteomes" id="UP000824091"/>
    </source>
</evidence>
<dbReference type="GO" id="GO:0005886">
    <property type="term" value="C:plasma membrane"/>
    <property type="evidence" value="ECO:0007669"/>
    <property type="project" value="UniProtKB-SubCell"/>
</dbReference>
<feature type="domain" description="EamA" evidence="8">
    <location>
        <begin position="22"/>
        <end position="151"/>
    </location>
</feature>
<comment type="similarity">
    <text evidence="2">Belongs to the EamA transporter family.</text>
</comment>
<reference evidence="9" key="1">
    <citation type="submission" date="2020-10" db="EMBL/GenBank/DDBJ databases">
        <authorList>
            <person name="Gilroy R."/>
        </authorList>
    </citation>
    <scope>NUCLEOTIDE SEQUENCE</scope>
    <source>
        <strain evidence="9">11300</strain>
    </source>
</reference>
<organism evidence="9 10">
    <name type="scientific">Candidatus Fimisoma avicola</name>
    <dbReference type="NCBI Taxonomy" id="2840826"/>
    <lineage>
        <taxon>Bacteria</taxon>
        <taxon>Bacillati</taxon>
        <taxon>Bacillota</taxon>
        <taxon>Clostridia</taxon>
        <taxon>Eubacteriales</taxon>
        <taxon>Candidatus Fimisoma</taxon>
    </lineage>
</organism>
<evidence type="ECO:0000256" key="4">
    <source>
        <dbReference type="ARBA" id="ARBA00022692"/>
    </source>
</evidence>
<comment type="subcellular location">
    <subcellularLocation>
        <location evidence="1">Cell membrane</location>
        <topology evidence="1">Multi-pass membrane protein</topology>
    </subcellularLocation>
</comment>
<dbReference type="InterPro" id="IPR000620">
    <property type="entry name" value="EamA_dom"/>
</dbReference>
<keyword evidence="5 7" id="KW-1133">Transmembrane helix</keyword>
<evidence type="ECO:0000256" key="2">
    <source>
        <dbReference type="ARBA" id="ARBA00007362"/>
    </source>
</evidence>